<comment type="function">
    <text evidence="10">Pyrophosphatase that catalyzes the hydrolysis of nucleoside triphosphates to their monophosphate derivatives, with a high preference for the non-canonical purine nucleotides XTP (xanthosine triphosphate), dITP (deoxyinosine triphosphate) and ITP. Seems to function as a house-cleaning enzyme that removes non-canonical purine nucleotides from the nucleotide pool, thus preventing their incorporation into DNA/RNA and avoiding chromosomal lesions.</text>
</comment>
<reference evidence="13" key="1">
    <citation type="submission" date="2017-03" db="EMBL/GenBank/DDBJ databases">
        <authorList>
            <person name="Lund M.B."/>
        </authorList>
    </citation>
    <scope>NUCLEOTIDE SEQUENCE [LARGE SCALE GENOMIC DNA]</scope>
</reference>
<dbReference type="FunFam" id="3.90.950.10:FF:000001">
    <property type="entry name" value="dITP/XTP pyrophosphatase"/>
    <property type="match status" value="1"/>
</dbReference>
<dbReference type="EMBL" id="NAEP01000041">
    <property type="protein sequence ID" value="PDQ35074.1"/>
    <property type="molecule type" value="Genomic_DNA"/>
</dbReference>
<comment type="subunit">
    <text evidence="2 10">Homodimer.</text>
</comment>
<feature type="binding site" evidence="10">
    <location>
        <begin position="9"/>
        <end position="14"/>
    </location>
    <ligand>
        <name>substrate</name>
    </ligand>
</feature>
<dbReference type="InterPro" id="IPR002637">
    <property type="entry name" value="RdgB/HAM1"/>
</dbReference>
<feature type="binding site" evidence="10">
    <location>
        <position position="69"/>
    </location>
    <ligand>
        <name>Mg(2+)</name>
        <dbReference type="ChEBI" id="CHEBI:18420"/>
    </ligand>
</feature>
<evidence type="ECO:0000256" key="6">
    <source>
        <dbReference type="ARBA" id="ARBA00022842"/>
    </source>
</evidence>
<dbReference type="GO" id="GO:0005829">
    <property type="term" value="C:cytosol"/>
    <property type="evidence" value="ECO:0007669"/>
    <property type="project" value="TreeGrafter"/>
</dbReference>
<dbReference type="InterPro" id="IPR029001">
    <property type="entry name" value="ITPase-like_fam"/>
</dbReference>
<dbReference type="SUPFAM" id="SSF52972">
    <property type="entry name" value="ITPase-like"/>
    <property type="match status" value="1"/>
</dbReference>
<proteinExistence type="inferred from homology"/>
<feature type="binding site" evidence="10">
    <location>
        <position position="70"/>
    </location>
    <ligand>
        <name>substrate</name>
    </ligand>
</feature>
<dbReference type="Pfam" id="PF01725">
    <property type="entry name" value="Ham1p_like"/>
    <property type="match status" value="1"/>
</dbReference>
<feature type="binding site" evidence="10">
    <location>
        <begin position="180"/>
        <end position="181"/>
    </location>
    <ligand>
        <name>substrate</name>
    </ligand>
</feature>
<dbReference type="Gene3D" id="3.90.950.10">
    <property type="match status" value="1"/>
</dbReference>
<dbReference type="PANTHER" id="PTHR11067:SF9">
    <property type="entry name" value="INOSINE TRIPHOSPHATE PYROPHOSPHATASE"/>
    <property type="match status" value="1"/>
</dbReference>
<comment type="catalytic activity">
    <reaction evidence="10">
        <text>ITP + H2O = IMP + diphosphate + H(+)</text>
        <dbReference type="Rhea" id="RHEA:29399"/>
        <dbReference type="ChEBI" id="CHEBI:15377"/>
        <dbReference type="ChEBI" id="CHEBI:15378"/>
        <dbReference type="ChEBI" id="CHEBI:33019"/>
        <dbReference type="ChEBI" id="CHEBI:58053"/>
        <dbReference type="ChEBI" id="CHEBI:61402"/>
        <dbReference type="EC" id="3.6.1.66"/>
    </reaction>
</comment>
<dbReference type="EC" id="3.6.1.66" evidence="10"/>
<dbReference type="GO" id="GO:0000166">
    <property type="term" value="F:nucleotide binding"/>
    <property type="evidence" value="ECO:0007669"/>
    <property type="project" value="UniProtKB-KW"/>
</dbReference>
<gene>
    <name evidence="12" type="ORF">B5766_08095</name>
</gene>
<accession>A0A2A6FQB9</accession>
<dbReference type="NCBIfam" id="TIGR00042">
    <property type="entry name" value="RdgB/HAM1 family non-canonical purine NTP pyrophosphatase"/>
    <property type="match status" value="1"/>
</dbReference>
<evidence type="ECO:0000256" key="7">
    <source>
        <dbReference type="ARBA" id="ARBA00023080"/>
    </source>
</evidence>
<dbReference type="HAMAP" id="MF_01405">
    <property type="entry name" value="Non_canon_purine_NTPase"/>
    <property type="match status" value="1"/>
</dbReference>
<keyword evidence="4 10" id="KW-0547">Nucleotide-binding</keyword>
<evidence type="ECO:0000313" key="12">
    <source>
        <dbReference type="EMBL" id="PDQ35074.1"/>
    </source>
</evidence>
<dbReference type="GO" id="GO:0017111">
    <property type="term" value="F:ribonucleoside triphosphate phosphatase activity"/>
    <property type="evidence" value="ECO:0007669"/>
    <property type="project" value="InterPro"/>
</dbReference>
<evidence type="ECO:0000256" key="9">
    <source>
        <dbReference type="ARBA" id="ARBA00052017"/>
    </source>
</evidence>
<name>A0A2A6FQB9_9MICO</name>
<dbReference type="CDD" id="cd00515">
    <property type="entry name" value="HAM1"/>
    <property type="match status" value="1"/>
</dbReference>
<dbReference type="Proteomes" id="UP000219994">
    <property type="component" value="Unassembled WGS sequence"/>
</dbReference>
<dbReference type="PANTHER" id="PTHR11067">
    <property type="entry name" value="INOSINE TRIPHOSPHATE PYROPHOSPHATASE/HAM1 PROTEIN"/>
    <property type="match status" value="1"/>
</dbReference>
<organism evidence="12 13">
    <name type="scientific">Candidatus Lumbricidiphila eiseniae</name>
    <dbReference type="NCBI Taxonomy" id="1969409"/>
    <lineage>
        <taxon>Bacteria</taxon>
        <taxon>Bacillati</taxon>
        <taxon>Actinomycetota</taxon>
        <taxon>Actinomycetes</taxon>
        <taxon>Micrococcales</taxon>
        <taxon>Microbacteriaceae</taxon>
        <taxon>Candidatus Lumbricidiphila</taxon>
    </lineage>
</organism>
<feature type="binding site" evidence="10">
    <location>
        <position position="175"/>
    </location>
    <ligand>
        <name>substrate</name>
    </ligand>
</feature>
<comment type="caution">
    <text evidence="10">Lacks conserved residue(s) required for the propagation of feature annotation.</text>
</comment>
<dbReference type="GO" id="GO:0036220">
    <property type="term" value="F:ITP diphosphatase activity"/>
    <property type="evidence" value="ECO:0007669"/>
    <property type="project" value="UniProtKB-UniRule"/>
</dbReference>
<protein>
    <recommendedName>
        <fullName evidence="10">dITP/XTP pyrophosphatase</fullName>
        <ecNumber evidence="10">3.6.1.66</ecNumber>
    </recommendedName>
    <alternativeName>
        <fullName evidence="10">Non-canonical purine NTP pyrophosphatase</fullName>
    </alternativeName>
    <alternativeName>
        <fullName evidence="10">Non-standard purine NTP pyrophosphatase</fullName>
    </alternativeName>
    <alternativeName>
        <fullName evidence="10">Nucleoside-triphosphate diphosphatase</fullName>
    </alternativeName>
    <alternativeName>
        <fullName evidence="10">Nucleoside-triphosphate pyrophosphatase</fullName>
        <shortName evidence="10">NTPase</shortName>
    </alternativeName>
</protein>
<keyword evidence="5 10" id="KW-0378">Hydrolase</keyword>
<evidence type="ECO:0000256" key="11">
    <source>
        <dbReference type="RuleBase" id="RU003781"/>
    </source>
</evidence>
<evidence type="ECO:0000256" key="2">
    <source>
        <dbReference type="ARBA" id="ARBA00011738"/>
    </source>
</evidence>
<evidence type="ECO:0000256" key="4">
    <source>
        <dbReference type="ARBA" id="ARBA00022741"/>
    </source>
</evidence>
<evidence type="ECO:0000256" key="8">
    <source>
        <dbReference type="ARBA" id="ARBA00051875"/>
    </source>
</evidence>
<comment type="catalytic activity">
    <reaction evidence="9 10">
        <text>XTP + H2O = XMP + diphosphate + H(+)</text>
        <dbReference type="Rhea" id="RHEA:28610"/>
        <dbReference type="ChEBI" id="CHEBI:15377"/>
        <dbReference type="ChEBI" id="CHEBI:15378"/>
        <dbReference type="ChEBI" id="CHEBI:33019"/>
        <dbReference type="ChEBI" id="CHEBI:57464"/>
        <dbReference type="ChEBI" id="CHEBI:61314"/>
        <dbReference type="EC" id="3.6.1.66"/>
    </reaction>
</comment>
<evidence type="ECO:0000313" key="13">
    <source>
        <dbReference type="Proteomes" id="UP000219994"/>
    </source>
</evidence>
<dbReference type="InterPro" id="IPR020922">
    <property type="entry name" value="dITP/XTP_pyrophosphatase"/>
</dbReference>
<evidence type="ECO:0000256" key="1">
    <source>
        <dbReference type="ARBA" id="ARBA00008023"/>
    </source>
</evidence>
<sequence length="200" mass="21460">MLREIVLATHNPHKVVEFQEILGAAAPGIVVLPYDGPEPSEDGTSFGDNALIKARAAARHTDRVALADDSGLAVEVMGGAPGIFSARWAGRAANDERNRELLLEQLADIRDPHRCAQFVCAIAVVVPGRDEKIFLGQWPGKIALTARGDAGFGYDSIFIPDGATITAAEMNPGEKNAHSHRARAVTALHPYIQQLNNRVP</sequence>
<dbReference type="GO" id="GO:0035870">
    <property type="term" value="F:dITP diphosphatase activity"/>
    <property type="evidence" value="ECO:0007669"/>
    <property type="project" value="UniProtKB-UniRule"/>
</dbReference>
<keyword evidence="7 10" id="KW-0546">Nucleotide metabolism</keyword>
<dbReference type="GO" id="GO:0046872">
    <property type="term" value="F:metal ion binding"/>
    <property type="evidence" value="ECO:0007669"/>
    <property type="project" value="UniProtKB-KW"/>
</dbReference>
<dbReference type="AlphaFoldDB" id="A0A2A6FQB9"/>
<evidence type="ECO:0000256" key="10">
    <source>
        <dbReference type="HAMAP-Rule" id="MF_01405"/>
    </source>
</evidence>
<dbReference type="GO" id="GO:0009117">
    <property type="term" value="P:nucleotide metabolic process"/>
    <property type="evidence" value="ECO:0007669"/>
    <property type="project" value="UniProtKB-KW"/>
</dbReference>
<evidence type="ECO:0000256" key="5">
    <source>
        <dbReference type="ARBA" id="ARBA00022801"/>
    </source>
</evidence>
<comment type="similarity">
    <text evidence="1 10 11">Belongs to the HAM1 NTPase family.</text>
</comment>
<keyword evidence="6 10" id="KW-0460">Magnesium</keyword>
<comment type="caution">
    <text evidence="12">The sequence shown here is derived from an EMBL/GenBank/DDBJ whole genome shotgun (WGS) entry which is preliminary data.</text>
</comment>
<feature type="binding site" evidence="10">
    <location>
        <begin position="152"/>
        <end position="155"/>
    </location>
    <ligand>
        <name>substrate</name>
    </ligand>
</feature>
<comment type="cofactor">
    <cofactor evidence="10">
        <name>Mg(2+)</name>
        <dbReference type="ChEBI" id="CHEBI:18420"/>
    </cofactor>
    <text evidence="10">Binds 1 Mg(2+) ion per subunit.</text>
</comment>
<evidence type="ECO:0000256" key="3">
    <source>
        <dbReference type="ARBA" id="ARBA00022723"/>
    </source>
</evidence>
<comment type="catalytic activity">
    <reaction evidence="8 10">
        <text>dITP + H2O = dIMP + diphosphate + H(+)</text>
        <dbReference type="Rhea" id="RHEA:28342"/>
        <dbReference type="ChEBI" id="CHEBI:15377"/>
        <dbReference type="ChEBI" id="CHEBI:15378"/>
        <dbReference type="ChEBI" id="CHEBI:33019"/>
        <dbReference type="ChEBI" id="CHEBI:61194"/>
        <dbReference type="ChEBI" id="CHEBI:61382"/>
        <dbReference type="EC" id="3.6.1.66"/>
    </reaction>
</comment>
<dbReference type="GO" id="GO:0009146">
    <property type="term" value="P:purine nucleoside triphosphate catabolic process"/>
    <property type="evidence" value="ECO:0007669"/>
    <property type="project" value="UniProtKB-UniRule"/>
</dbReference>
<dbReference type="GO" id="GO:0036222">
    <property type="term" value="F:XTP diphosphatase activity"/>
    <property type="evidence" value="ECO:0007669"/>
    <property type="project" value="UniProtKB-UniRule"/>
</dbReference>
<feature type="active site" description="Proton acceptor" evidence="10">
    <location>
        <position position="69"/>
    </location>
</feature>
<keyword evidence="3 10" id="KW-0479">Metal-binding</keyword>